<protein>
    <submittedName>
        <fullName evidence="1">Uncharacterized protein</fullName>
    </submittedName>
</protein>
<sequence>MNRSEEDKLMYISIQSKGSNMCVQIGPYTVFVRKQEMIVTLHLSTTHLIPGHFTRGLFGKSPGNWNWCNY</sequence>
<evidence type="ECO:0000313" key="1">
    <source>
        <dbReference type="EMBL" id="KAG5586030.1"/>
    </source>
</evidence>
<dbReference type="Proteomes" id="UP000824120">
    <property type="component" value="Chromosome 9"/>
</dbReference>
<dbReference type="AlphaFoldDB" id="A0A9J5XFR4"/>
<evidence type="ECO:0000313" key="2">
    <source>
        <dbReference type="Proteomes" id="UP000824120"/>
    </source>
</evidence>
<comment type="caution">
    <text evidence="1">The sequence shown here is derived from an EMBL/GenBank/DDBJ whole genome shotgun (WGS) entry which is preliminary data.</text>
</comment>
<accession>A0A9J5XFR4</accession>
<organism evidence="1 2">
    <name type="scientific">Solanum commersonii</name>
    <name type="common">Commerson's wild potato</name>
    <name type="synonym">Commerson's nightshade</name>
    <dbReference type="NCBI Taxonomy" id="4109"/>
    <lineage>
        <taxon>Eukaryota</taxon>
        <taxon>Viridiplantae</taxon>
        <taxon>Streptophyta</taxon>
        <taxon>Embryophyta</taxon>
        <taxon>Tracheophyta</taxon>
        <taxon>Spermatophyta</taxon>
        <taxon>Magnoliopsida</taxon>
        <taxon>eudicotyledons</taxon>
        <taxon>Gunneridae</taxon>
        <taxon>Pentapetalae</taxon>
        <taxon>asterids</taxon>
        <taxon>lamiids</taxon>
        <taxon>Solanales</taxon>
        <taxon>Solanaceae</taxon>
        <taxon>Solanoideae</taxon>
        <taxon>Solaneae</taxon>
        <taxon>Solanum</taxon>
    </lineage>
</organism>
<reference evidence="1 2" key="1">
    <citation type="submission" date="2020-09" db="EMBL/GenBank/DDBJ databases">
        <title>De no assembly of potato wild relative species, Solanum commersonii.</title>
        <authorList>
            <person name="Cho K."/>
        </authorList>
    </citation>
    <scope>NUCLEOTIDE SEQUENCE [LARGE SCALE GENOMIC DNA]</scope>
    <source>
        <strain evidence="1">LZ3.2</strain>
        <tissue evidence="1">Leaf</tissue>
    </source>
</reference>
<dbReference type="EMBL" id="JACXVP010000009">
    <property type="protein sequence ID" value="KAG5586030.1"/>
    <property type="molecule type" value="Genomic_DNA"/>
</dbReference>
<proteinExistence type="predicted"/>
<name>A0A9J5XFR4_SOLCO</name>
<keyword evidence="2" id="KW-1185">Reference proteome</keyword>
<gene>
    <name evidence="1" type="ORF">H5410_046464</name>
</gene>